<name>A0A2P7BHE9_9HYPH</name>
<sequence>MAEIVNLRLVKKRKAKEANDKAAAENRILYGRTKVEKQYEREANCKTTRFLDDHRLEKRAVPEAEVSDPDGK</sequence>
<dbReference type="EMBL" id="PGGM01000002">
    <property type="protein sequence ID" value="PSH65895.1"/>
    <property type="molecule type" value="Genomic_DNA"/>
</dbReference>
<evidence type="ECO:0000313" key="2">
    <source>
        <dbReference type="Proteomes" id="UP000241764"/>
    </source>
</evidence>
<dbReference type="InterPro" id="IPR025227">
    <property type="entry name" value="DUF4169"/>
</dbReference>
<keyword evidence="2" id="KW-1185">Reference proteome</keyword>
<dbReference type="OrthoDB" id="7173889at2"/>
<proteinExistence type="predicted"/>
<comment type="caution">
    <text evidence="1">The sequence shown here is derived from an EMBL/GenBank/DDBJ whole genome shotgun (WGS) entry which is preliminary data.</text>
</comment>
<dbReference type="Pfam" id="PF13770">
    <property type="entry name" value="DUF4169"/>
    <property type="match status" value="1"/>
</dbReference>
<dbReference type="RefSeq" id="WP_106662763.1">
    <property type="nucleotide sequence ID" value="NZ_PGGM01000002.1"/>
</dbReference>
<gene>
    <name evidence="1" type="ORF">CU103_04590</name>
</gene>
<accession>A0A2P7BHE9</accession>
<evidence type="ECO:0000313" key="1">
    <source>
        <dbReference type="EMBL" id="PSH65895.1"/>
    </source>
</evidence>
<dbReference type="AlphaFoldDB" id="A0A2P7BHE9"/>
<organism evidence="1 2">
    <name type="scientific">Phyllobacterium sophorae</name>
    <dbReference type="NCBI Taxonomy" id="1520277"/>
    <lineage>
        <taxon>Bacteria</taxon>
        <taxon>Pseudomonadati</taxon>
        <taxon>Pseudomonadota</taxon>
        <taxon>Alphaproteobacteria</taxon>
        <taxon>Hyphomicrobiales</taxon>
        <taxon>Phyllobacteriaceae</taxon>
        <taxon>Phyllobacterium</taxon>
    </lineage>
</organism>
<reference evidence="2" key="1">
    <citation type="submission" date="2017-11" db="EMBL/GenBank/DDBJ databases">
        <authorList>
            <person name="Kuznetsova I."/>
            <person name="Sazanova A."/>
            <person name="Chirak E."/>
            <person name="Safronova V."/>
            <person name="Willems A."/>
        </authorList>
    </citation>
    <scope>NUCLEOTIDE SEQUENCE [LARGE SCALE GENOMIC DNA]</scope>
    <source>
        <strain evidence="2">CCBAU 03422</strain>
    </source>
</reference>
<protein>
    <submittedName>
        <fullName evidence="1">DUF4169 domain-containing protein</fullName>
    </submittedName>
</protein>
<dbReference type="Proteomes" id="UP000241764">
    <property type="component" value="Unassembled WGS sequence"/>
</dbReference>